<keyword evidence="3" id="KW-1185">Reference proteome</keyword>
<feature type="region of interest" description="Disordered" evidence="1">
    <location>
        <begin position="27"/>
        <end position="105"/>
    </location>
</feature>
<dbReference type="OrthoDB" id="10347796at2759"/>
<dbReference type="AlphaFoldDB" id="A0A8H7VF84"/>
<evidence type="ECO:0000313" key="3">
    <source>
        <dbReference type="Proteomes" id="UP000646827"/>
    </source>
</evidence>
<reference evidence="2 3" key="1">
    <citation type="submission" date="2020-12" db="EMBL/GenBank/DDBJ databases">
        <title>Metabolic potential, ecology and presence of endohyphal bacteria is reflected in genomic diversity of Mucoromycotina.</title>
        <authorList>
            <person name="Muszewska A."/>
            <person name="Okrasinska A."/>
            <person name="Steczkiewicz K."/>
            <person name="Drgas O."/>
            <person name="Orlowska M."/>
            <person name="Perlinska-Lenart U."/>
            <person name="Aleksandrzak-Piekarczyk T."/>
            <person name="Szatraj K."/>
            <person name="Zielenkiewicz U."/>
            <person name="Pilsyk S."/>
            <person name="Malc E."/>
            <person name="Mieczkowski P."/>
            <person name="Kruszewska J.S."/>
            <person name="Biernat P."/>
            <person name="Pawlowska J."/>
        </authorList>
    </citation>
    <scope>NUCLEOTIDE SEQUENCE [LARGE SCALE GENOMIC DNA]</scope>
    <source>
        <strain evidence="2 3">CBS 142.35</strain>
    </source>
</reference>
<sequence>MTVLIDSIAVVIKKVVLGRIVTPTNISQPTSVPQTKEKAKTFQQSKPLHLPTSSQQNDITTHIGSTTSVSTLGAGYDVAEPSSSSTPNSTSGTKQSLASGETVLDSTKISTLDAVPGGHEDMMLVLLLTCSSGSDDKVEDEDEDMKDFMDSPTEPTPSVGGLS</sequence>
<gene>
    <name evidence="2" type="ORF">INT45_000982</name>
</gene>
<dbReference type="Proteomes" id="UP000646827">
    <property type="component" value="Unassembled WGS sequence"/>
</dbReference>
<evidence type="ECO:0000256" key="1">
    <source>
        <dbReference type="SAM" id="MobiDB-lite"/>
    </source>
</evidence>
<proteinExistence type="predicted"/>
<feature type="compositionally biased region" description="Polar residues" evidence="1">
    <location>
        <begin position="92"/>
        <end position="105"/>
    </location>
</feature>
<organism evidence="2 3">
    <name type="scientific">Circinella minor</name>
    <dbReference type="NCBI Taxonomy" id="1195481"/>
    <lineage>
        <taxon>Eukaryota</taxon>
        <taxon>Fungi</taxon>
        <taxon>Fungi incertae sedis</taxon>
        <taxon>Mucoromycota</taxon>
        <taxon>Mucoromycotina</taxon>
        <taxon>Mucoromycetes</taxon>
        <taxon>Mucorales</taxon>
        <taxon>Lichtheimiaceae</taxon>
        <taxon>Circinella</taxon>
    </lineage>
</organism>
<feature type="compositionally biased region" description="Low complexity" evidence="1">
    <location>
        <begin position="81"/>
        <end position="91"/>
    </location>
</feature>
<protein>
    <submittedName>
        <fullName evidence="2">Uncharacterized protein</fullName>
    </submittedName>
</protein>
<feature type="region of interest" description="Disordered" evidence="1">
    <location>
        <begin position="134"/>
        <end position="163"/>
    </location>
</feature>
<comment type="caution">
    <text evidence="2">The sequence shown here is derived from an EMBL/GenBank/DDBJ whole genome shotgun (WGS) entry which is preliminary data.</text>
</comment>
<dbReference type="EMBL" id="JAEPRB010000239">
    <property type="protein sequence ID" value="KAG2218300.1"/>
    <property type="molecule type" value="Genomic_DNA"/>
</dbReference>
<evidence type="ECO:0000313" key="2">
    <source>
        <dbReference type="EMBL" id="KAG2218300.1"/>
    </source>
</evidence>
<name>A0A8H7VF84_9FUNG</name>
<accession>A0A8H7VF84</accession>
<feature type="compositionally biased region" description="Polar residues" evidence="1">
    <location>
        <begin position="41"/>
        <end position="71"/>
    </location>
</feature>